<dbReference type="Proteomes" id="UP000487268">
    <property type="component" value="Unassembled WGS sequence"/>
</dbReference>
<dbReference type="EMBL" id="WEGH01000003">
    <property type="protein sequence ID" value="MQY06238.1"/>
    <property type="molecule type" value="Genomic_DNA"/>
</dbReference>
<comment type="caution">
    <text evidence="2">The sequence shown here is derived from an EMBL/GenBank/DDBJ whole genome shotgun (WGS) entry which is preliminary data.</text>
</comment>
<dbReference type="AlphaFoldDB" id="A0A7K0BYH3"/>
<feature type="region of interest" description="Disordered" evidence="1">
    <location>
        <begin position="23"/>
        <end position="43"/>
    </location>
</feature>
<organism evidence="2 3">
    <name type="scientific">Actinomadura macrotermitis</name>
    <dbReference type="NCBI Taxonomy" id="2585200"/>
    <lineage>
        <taxon>Bacteria</taxon>
        <taxon>Bacillati</taxon>
        <taxon>Actinomycetota</taxon>
        <taxon>Actinomycetes</taxon>
        <taxon>Streptosporangiales</taxon>
        <taxon>Thermomonosporaceae</taxon>
        <taxon>Actinomadura</taxon>
    </lineage>
</organism>
<sequence>MNHEHNALGGLIHDIFGLPSSKGQGSSALAAASVRHAAKAGGQ</sequence>
<evidence type="ECO:0000256" key="1">
    <source>
        <dbReference type="SAM" id="MobiDB-lite"/>
    </source>
</evidence>
<gene>
    <name evidence="2" type="ORF">ACRB68_43260</name>
</gene>
<protein>
    <submittedName>
        <fullName evidence="2">Uncharacterized protein</fullName>
    </submittedName>
</protein>
<accession>A0A7K0BYH3</accession>
<dbReference type="RefSeq" id="WP_268890434.1">
    <property type="nucleotide sequence ID" value="NZ_WEGH01000003.1"/>
</dbReference>
<proteinExistence type="predicted"/>
<evidence type="ECO:0000313" key="3">
    <source>
        <dbReference type="Proteomes" id="UP000487268"/>
    </source>
</evidence>
<evidence type="ECO:0000313" key="2">
    <source>
        <dbReference type="EMBL" id="MQY06238.1"/>
    </source>
</evidence>
<reference evidence="2 3" key="1">
    <citation type="submission" date="2019-10" db="EMBL/GenBank/DDBJ databases">
        <title>Actinomadura rubteroloni sp. nov. and Actinomadura macrotermitis sp. nov., isolated from the gut of fungus growing-termite Macrotermes natalensis.</title>
        <authorList>
            <person name="Benndorf R."/>
            <person name="Martin K."/>
            <person name="Kuefner M."/>
            <person name="De Beer W."/>
            <person name="Kaster A.-K."/>
            <person name="Vollmers J."/>
            <person name="Poulsen M."/>
            <person name="Beemelmanns C."/>
        </authorList>
    </citation>
    <scope>NUCLEOTIDE SEQUENCE [LARGE SCALE GENOMIC DNA]</scope>
    <source>
        <strain evidence="2 3">RB68</strain>
    </source>
</reference>
<feature type="compositionally biased region" description="Low complexity" evidence="1">
    <location>
        <begin position="26"/>
        <end position="35"/>
    </location>
</feature>
<keyword evidence="3" id="KW-1185">Reference proteome</keyword>
<name>A0A7K0BYH3_9ACTN</name>